<protein>
    <recommendedName>
        <fullName evidence="3">Coenzyme Q-binding protein COQ10 START domain-containing protein</fullName>
    </recommendedName>
</protein>
<reference evidence="1 2" key="1">
    <citation type="submission" date="2016-07" db="EMBL/GenBank/DDBJ databases">
        <title>Pervasive Adenine N6-methylation of Active Genes in Fungi.</title>
        <authorList>
            <consortium name="DOE Joint Genome Institute"/>
            <person name="Mondo S.J."/>
            <person name="Dannebaum R.O."/>
            <person name="Kuo R.C."/>
            <person name="Labutti K."/>
            <person name="Haridas S."/>
            <person name="Kuo A."/>
            <person name="Salamov A."/>
            <person name="Ahrendt S.R."/>
            <person name="Lipzen A."/>
            <person name="Sullivan W."/>
            <person name="Andreopoulos W.B."/>
            <person name="Clum A."/>
            <person name="Lindquist E."/>
            <person name="Daum C."/>
            <person name="Ramamoorthy G.K."/>
            <person name="Gryganskyi A."/>
            <person name="Culley D."/>
            <person name="Magnuson J.K."/>
            <person name="James T.Y."/>
            <person name="O'Malley M.A."/>
            <person name="Stajich J.E."/>
            <person name="Spatafora J.W."/>
            <person name="Visel A."/>
            <person name="Grigoriev I.V."/>
        </authorList>
    </citation>
    <scope>NUCLEOTIDE SEQUENCE [LARGE SCALE GENOMIC DNA]</scope>
    <source>
        <strain evidence="1 2">CBS 129021</strain>
    </source>
</reference>
<dbReference type="RefSeq" id="XP_040709557.1">
    <property type="nucleotide sequence ID" value="XM_040861539.1"/>
</dbReference>
<evidence type="ECO:0008006" key="3">
    <source>
        <dbReference type="Google" id="ProtNLM"/>
    </source>
</evidence>
<evidence type="ECO:0000313" key="2">
    <source>
        <dbReference type="Proteomes" id="UP000193689"/>
    </source>
</evidence>
<dbReference type="InterPro" id="IPR023393">
    <property type="entry name" value="START-like_dom_sf"/>
</dbReference>
<gene>
    <name evidence="1" type="ORF">BCR38DRAFT_452645</name>
</gene>
<dbReference type="CDD" id="cd07822">
    <property type="entry name" value="SRPBCC_4"/>
    <property type="match status" value="1"/>
</dbReference>
<dbReference type="Gene3D" id="3.30.530.20">
    <property type="match status" value="1"/>
</dbReference>
<proteinExistence type="predicted"/>
<dbReference type="OrthoDB" id="509124at2759"/>
<dbReference type="EMBL" id="MCFJ01000028">
    <property type="protein sequence ID" value="ORY55286.1"/>
    <property type="molecule type" value="Genomic_DNA"/>
</dbReference>
<organism evidence="1 2">
    <name type="scientific">Pseudomassariella vexata</name>
    <dbReference type="NCBI Taxonomy" id="1141098"/>
    <lineage>
        <taxon>Eukaryota</taxon>
        <taxon>Fungi</taxon>
        <taxon>Dikarya</taxon>
        <taxon>Ascomycota</taxon>
        <taxon>Pezizomycotina</taxon>
        <taxon>Sordariomycetes</taxon>
        <taxon>Xylariomycetidae</taxon>
        <taxon>Amphisphaeriales</taxon>
        <taxon>Pseudomassariaceae</taxon>
        <taxon>Pseudomassariella</taxon>
    </lineage>
</organism>
<name>A0A1Y2D841_9PEZI</name>
<evidence type="ECO:0000313" key="1">
    <source>
        <dbReference type="EMBL" id="ORY55286.1"/>
    </source>
</evidence>
<keyword evidence="2" id="KW-1185">Reference proteome</keyword>
<dbReference type="Proteomes" id="UP000193689">
    <property type="component" value="Unassembled WGS sequence"/>
</dbReference>
<comment type="caution">
    <text evidence="1">The sequence shown here is derived from an EMBL/GenBank/DDBJ whole genome shotgun (WGS) entry which is preliminary data.</text>
</comment>
<dbReference type="AlphaFoldDB" id="A0A1Y2D841"/>
<dbReference type="InParanoid" id="A0A1Y2D841"/>
<dbReference type="SUPFAM" id="SSF55961">
    <property type="entry name" value="Bet v1-like"/>
    <property type="match status" value="1"/>
</dbReference>
<sequence>MAAEIPLNTAPRFVTPVATPTYGAGGSASIICSTHIAAPPATVAGIILDTTTYPSWNKWIPKVAIDSPAPSPASSSDLPSSLAHLASNPAQHLLLNAGFHFEVHTNPESPSFQRTDLVVSVLEEFERNGRKGIRVSWKTKGDPWYLRAERTQEFLATEDGMGCDYFSSETFFGPVTWAIKMFLGGQLKVGFTLWMEGLKEEAEKRAKGVAKSEGEESL</sequence>
<accession>A0A1Y2D841</accession>
<dbReference type="GeneID" id="63777751"/>